<sequence>MTLLRTLLIGASLLSSTASFAREINVPVPLDYRLIRNVLVSQLFTGEGQTARLWHDGKQCSFLDLSDPHIDGEDGQIKIDNHVHAQFGAKMGGKCMTLIKWNGILETLQKPTLDKSGNVLSFPVTRTNAIDSSGQPLNIAQLQELLQKVVAPKLADLKIDLNKSRGDIVKTLLPYVPAEDSEQLHDSVNSLRFNSVKADATSILLNLGFTSNLKAPNTTPAAAFSDSELAQWQTLWQDWQASLDQAIAQAPLEGELAASRNTLRNVLQKAGAAFERGLTANPSEGDDPVRMFINESWDELSPLLRSVSKQLPGAEGLRYLTLIAATDLMYELESIGSPFGLEISSNGLRKIARSYINHKAKNG</sequence>
<evidence type="ECO:0000313" key="2">
    <source>
        <dbReference type="EMBL" id="WAR44364.1"/>
    </source>
</evidence>
<evidence type="ECO:0000256" key="1">
    <source>
        <dbReference type="SAM" id="SignalP"/>
    </source>
</evidence>
<dbReference type="Proteomes" id="UP001162780">
    <property type="component" value="Chromosome"/>
</dbReference>
<accession>A0ABY7GGJ7</accession>
<dbReference type="EMBL" id="CP113517">
    <property type="protein sequence ID" value="WAR44364.1"/>
    <property type="molecule type" value="Genomic_DNA"/>
</dbReference>
<organism evidence="2 3">
    <name type="scientific">Methylomonas rapida</name>
    <dbReference type="NCBI Taxonomy" id="2963939"/>
    <lineage>
        <taxon>Bacteria</taxon>
        <taxon>Pseudomonadati</taxon>
        <taxon>Pseudomonadota</taxon>
        <taxon>Gammaproteobacteria</taxon>
        <taxon>Methylococcales</taxon>
        <taxon>Methylococcaceae</taxon>
        <taxon>Methylomonas</taxon>
    </lineage>
</organism>
<protein>
    <submittedName>
        <fullName evidence="2">Uncharacterized protein</fullName>
    </submittedName>
</protein>
<dbReference type="RefSeq" id="WP_255189340.1">
    <property type="nucleotide sequence ID" value="NZ_CP113517.1"/>
</dbReference>
<evidence type="ECO:0000313" key="3">
    <source>
        <dbReference type="Proteomes" id="UP001162780"/>
    </source>
</evidence>
<name>A0ABY7GGJ7_9GAMM</name>
<feature type="chain" id="PRO_5045347238" evidence="1">
    <location>
        <begin position="22"/>
        <end position="363"/>
    </location>
</feature>
<feature type="signal peptide" evidence="1">
    <location>
        <begin position="1"/>
        <end position="21"/>
    </location>
</feature>
<reference evidence="2" key="1">
    <citation type="submission" date="2022-11" db="EMBL/GenBank/DDBJ databases">
        <title>Methylomonas rapida sp. nov., Carotenoid-Producing Obligate Methanotrophs with High Growth Characteristics and Biotechnological Potential.</title>
        <authorList>
            <person name="Tikhonova E.N."/>
            <person name="Suleimanov R.Z."/>
            <person name="Miroshnikov K."/>
            <person name="Oshkin I.Y."/>
            <person name="Belova S.E."/>
            <person name="Danilova O.V."/>
            <person name="Ashikhmin A."/>
            <person name="Konopkin A."/>
            <person name="But S.Y."/>
            <person name="Khmelenina V.N."/>
            <person name="Kuznetsov N."/>
            <person name="Pimenov N.V."/>
            <person name="Dedysh S.N."/>
        </authorList>
    </citation>
    <scope>NUCLEOTIDE SEQUENCE</scope>
    <source>
        <strain evidence="2">MP1</strain>
    </source>
</reference>
<keyword evidence="3" id="KW-1185">Reference proteome</keyword>
<keyword evidence="1" id="KW-0732">Signal</keyword>
<gene>
    <name evidence="2" type="ORF">NM686_018705</name>
</gene>
<proteinExistence type="predicted"/>